<proteinExistence type="predicted"/>
<comment type="caution">
    <text evidence="3">The sequence shown here is derived from an EMBL/GenBank/DDBJ whole genome shotgun (WGS) entry which is preliminary data.</text>
</comment>
<feature type="domain" description="Protein kinase" evidence="2">
    <location>
        <begin position="14"/>
        <end position="289"/>
    </location>
</feature>
<dbReference type="PROSITE" id="PS50011">
    <property type="entry name" value="PROTEIN_KINASE_DOM"/>
    <property type="match status" value="1"/>
</dbReference>
<dbReference type="InterPro" id="IPR011009">
    <property type="entry name" value="Kinase-like_dom_sf"/>
</dbReference>
<dbReference type="EMBL" id="VFNX01000002">
    <property type="protein sequence ID" value="TQK86057.1"/>
    <property type="molecule type" value="Genomic_DNA"/>
</dbReference>
<feature type="region of interest" description="Disordered" evidence="1">
    <location>
        <begin position="375"/>
        <end position="453"/>
    </location>
</feature>
<evidence type="ECO:0000313" key="3">
    <source>
        <dbReference type="EMBL" id="TQK86057.1"/>
    </source>
</evidence>
<dbReference type="AlphaFoldDB" id="A0A542TH65"/>
<feature type="compositionally biased region" description="Low complexity" evidence="1">
    <location>
        <begin position="287"/>
        <end position="300"/>
    </location>
</feature>
<protein>
    <recommendedName>
        <fullName evidence="2">Protein kinase domain-containing protein</fullName>
    </recommendedName>
</protein>
<feature type="compositionally biased region" description="Low complexity" evidence="1">
    <location>
        <begin position="311"/>
        <end position="320"/>
    </location>
</feature>
<evidence type="ECO:0000313" key="4">
    <source>
        <dbReference type="Proteomes" id="UP000318103"/>
    </source>
</evidence>
<dbReference type="SUPFAM" id="SSF56112">
    <property type="entry name" value="Protein kinase-like (PK-like)"/>
    <property type="match status" value="1"/>
</dbReference>
<accession>A0A542TH65</accession>
<dbReference type="OrthoDB" id="3700382at2"/>
<reference evidence="3 4" key="1">
    <citation type="submission" date="2019-06" db="EMBL/GenBank/DDBJ databases">
        <title>Sequencing the genomes of 1000 actinobacteria strains.</title>
        <authorList>
            <person name="Klenk H.-P."/>
        </authorList>
    </citation>
    <scope>NUCLEOTIDE SEQUENCE [LARGE SCALE GENOMIC DNA]</scope>
    <source>
        <strain evidence="3 4">DSM 41929</strain>
    </source>
</reference>
<sequence length="659" mass="69480">MSAPRPAPIDITTLTLGDRLGQGGQGTVHQVRNKRINKGRPDGDWPVVYKEYNAAVLPALDTTALESAVALLNRLPDSEGRWLCDKTAWPAVVVHRQGQACGFLMRAVPDRFRFTLRSLNAVRPGQRRLATVEFLLNDDAYVAGIGLTVGDRDRLLLLADLATTLHRLHAFDITVGDVSPKNLLFALAPQPECFLIDSDAMRLRGASVLPQAETPDWQVPPGEERATAASDVYKLGLLAVRLFARDQTTTDPAALARTGSRLGDLARASLDPEPARRPSAAAWAEELAAAAATATNQPKKNQQKQKPKPARQPAGPAVAGRGSGRPGGAGAGRTAGPGISPGTTAAGLKQALGTLAAIAALVAVIAGGHQLHSRAEAVRDTHGPTLSSPPFPDPFSTSFDPADGTAGNLDDPYNKPGGGTSTDPADPAPDTPSATPTDPIGTAEVGDCFDDHGGGKQADLSPADCAAGTFKVARIKTGTTDLNSCDGVTDSDESVSSAAYDRVLCLSYQSSGGSAFHAHQGDCVFGAPGAEEWSTQSCRTGTFKVLAAYRGTTSHAKCEGWPHYNYWRSMKVAGNSALDVMLCLSMNYPDDAGYAVRNECLVKSGNTFTNVGDCGKSNVYVTGRTSTYSDASFCGSDGYTTWPSTDYPAFAYTVCWRWR</sequence>
<dbReference type="Proteomes" id="UP000318103">
    <property type="component" value="Unassembled WGS sequence"/>
</dbReference>
<dbReference type="GO" id="GO:0005524">
    <property type="term" value="F:ATP binding"/>
    <property type="evidence" value="ECO:0007669"/>
    <property type="project" value="InterPro"/>
</dbReference>
<dbReference type="GO" id="GO:0004672">
    <property type="term" value="F:protein kinase activity"/>
    <property type="evidence" value="ECO:0007669"/>
    <property type="project" value="InterPro"/>
</dbReference>
<gene>
    <name evidence="3" type="ORF">FB563_6118</name>
</gene>
<dbReference type="InterPro" id="IPR000719">
    <property type="entry name" value="Prot_kinase_dom"/>
</dbReference>
<dbReference type="Gene3D" id="1.10.510.10">
    <property type="entry name" value="Transferase(Phosphotransferase) domain 1"/>
    <property type="match status" value="1"/>
</dbReference>
<evidence type="ECO:0000259" key="2">
    <source>
        <dbReference type="PROSITE" id="PS50011"/>
    </source>
</evidence>
<feature type="region of interest" description="Disordered" evidence="1">
    <location>
        <begin position="287"/>
        <end position="342"/>
    </location>
</feature>
<dbReference type="RefSeq" id="WP_055708633.1">
    <property type="nucleotide sequence ID" value="NZ_JBPJFI010000001.1"/>
</dbReference>
<organism evidence="3 4">
    <name type="scientific">Streptomyces puniciscabiei</name>
    <dbReference type="NCBI Taxonomy" id="164348"/>
    <lineage>
        <taxon>Bacteria</taxon>
        <taxon>Bacillati</taxon>
        <taxon>Actinomycetota</taxon>
        <taxon>Actinomycetes</taxon>
        <taxon>Kitasatosporales</taxon>
        <taxon>Streptomycetaceae</taxon>
        <taxon>Streptomyces</taxon>
    </lineage>
</organism>
<keyword evidence="4" id="KW-1185">Reference proteome</keyword>
<evidence type="ECO:0000256" key="1">
    <source>
        <dbReference type="SAM" id="MobiDB-lite"/>
    </source>
</evidence>
<name>A0A542TH65_9ACTN</name>
<feature type="compositionally biased region" description="Gly residues" evidence="1">
    <location>
        <begin position="321"/>
        <end position="335"/>
    </location>
</feature>